<accession>A0A1Z5HS37</accession>
<evidence type="ECO:0000313" key="3">
    <source>
        <dbReference type="EMBL" id="GAW92248.1"/>
    </source>
</evidence>
<dbReference type="RefSeq" id="WP_088553648.1">
    <property type="nucleotide sequence ID" value="NZ_BDGJ01000064.1"/>
</dbReference>
<keyword evidence="1" id="KW-0560">Oxidoreductase</keyword>
<organism evidence="3 4">
    <name type="scientific">Calderihabitans maritimus</name>
    <dbReference type="NCBI Taxonomy" id="1246530"/>
    <lineage>
        <taxon>Bacteria</taxon>
        <taxon>Bacillati</taxon>
        <taxon>Bacillota</taxon>
        <taxon>Clostridia</taxon>
        <taxon>Neomoorellales</taxon>
        <taxon>Calderihabitantaceae</taxon>
        <taxon>Calderihabitans</taxon>
    </lineage>
</organism>
<comment type="caution">
    <text evidence="3">The sequence shown here is derived from an EMBL/GenBank/DDBJ whole genome shotgun (WGS) entry which is preliminary data.</text>
</comment>
<dbReference type="InterPro" id="IPR052554">
    <property type="entry name" value="2-oxoglutarate_synth_KorC"/>
</dbReference>
<dbReference type="AlphaFoldDB" id="A0A1Z5HS37"/>
<reference evidence="4" key="1">
    <citation type="journal article" date="2017" name="Appl. Environ. Microbiol.">
        <title>Genomic analysis of Calderihabitans maritimus KKC1, a thermophilic hydrogenogenic carboxydotrophic bacterium isolated from marine sediment.</title>
        <authorList>
            <person name="Omae K."/>
            <person name="Yoneda Y."/>
            <person name="Fukuyama Y."/>
            <person name="Yoshida T."/>
            <person name="Sako Y."/>
        </authorList>
    </citation>
    <scope>NUCLEOTIDE SEQUENCE [LARGE SCALE GENOMIC DNA]</scope>
    <source>
        <strain evidence="4">KKC1</strain>
    </source>
</reference>
<dbReference type="Gene3D" id="3.40.920.10">
    <property type="entry name" value="Pyruvate-ferredoxin oxidoreductase, PFOR, domain III"/>
    <property type="match status" value="1"/>
</dbReference>
<evidence type="ECO:0000259" key="2">
    <source>
        <dbReference type="Pfam" id="PF01558"/>
    </source>
</evidence>
<dbReference type="Proteomes" id="UP000197032">
    <property type="component" value="Unassembled WGS sequence"/>
</dbReference>
<feature type="domain" description="Pyruvate/ketoisovalerate oxidoreductase catalytic" evidence="2">
    <location>
        <begin position="11"/>
        <end position="173"/>
    </location>
</feature>
<dbReference type="OrthoDB" id="9789125at2"/>
<evidence type="ECO:0000313" key="4">
    <source>
        <dbReference type="Proteomes" id="UP000197032"/>
    </source>
</evidence>
<dbReference type="InterPro" id="IPR019752">
    <property type="entry name" value="Pyrv/ketoisovalerate_OxRed_cat"/>
</dbReference>
<dbReference type="PANTHER" id="PTHR42730:SF1">
    <property type="entry name" value="2-OXOGLUTARATE SYNTHASE SUBUNIT KORC"/>
    <property type="match status" value="1"/>
</dbReference>
<dbReference type="SUPFAM" id="SSF53323">
    <property type="entry name" value="Pyruvate-ferredoxin oxidoreductase, PFOR, domain III"/>
    <property type="match status" value="1"/>
</dbReference>
<evidence type="ECO:0000256" key="1">
    <source>
        <dbReference type="ARBA" id="ARBA00023002"/>
    </source>
</evidence>
<proteinExistence type="predicted"/>
<dbReference type="Pfam" id="PF01558">
    <property type="entry name" value="POR"/>
    <property type="match status" value="1"/>
</dbReference>
<name>A0A1Z5HS37_9FIRM</name>
<keyword evidence="4" id="KW-1185">Reference proteome</keyword>
<dbReference type="GO" id="GO:0016903">
    <property type="term" value="F:oxidoreductase activity, acting on the aldehyde or oxo group of donors"/>
    <property type="evidence" value="ECO:0007669"/>
    <property type="project" value="InterPro"/>
</dbReference>
<protein>
    <submittedName>
        <fullName evidence="3">2-oxoglutarate ferredoxin oxidoreductase subunit gamma</fullName>
    </submittedName>
</protein>
<dbReference type="PANTHER" id="PTHR42730">
    <property type="entry name" value="2-OXOGLUTARATE SYNTHASE SUBUNIT KORC"/>
    <property type="match status" value="1"/>
</dbReference>
<sequence>MRKEIKLAGFGGQGIILMGVLLAQAAGYFEDKEVAQTQSYGPEARGGACRAEVVISDELIDYTKTLNPDIFVAMSQPAFDKYINDINPETAEVFVDKTLVTNIPETIKHLHRIPATKLAEEKCGNKMVANTIMLAALVKQTNLITIEALKSAIVNQLPPKMQDINLKAIDTALDYYKQ</sequence>
<dbReference type="EMBL" id="BDGJ01000064">
    <property type="protein sequence ID" value="GAW92248.1"/>
    <property type="molecule type" value="Genomic_DNA"/>
</dbReference>
<gene>
    <name evidence="3" type="ORF">KKC1_14060</name>
</gene>
<dbReference type="InterPro" id="IPR002869">
    <property type="entry name" value="Pyrv_flavodox_OxRed_cen"/>
</dbReference>